<reference evidence="7" key="2">
    <citation type="journal article" date="2021" name="Microbiome">
        <title>Successional dynamics and alternative stable states in a saline activated sludge microbial community over 9 years.</title>
        <authorList>
            <person name="Wang Y."/>
            <person name="Ye J."/>
            <person name="Ju F."/>
            <person name="Liu L."/>
            <person name="Boyd J.A."/>
            <person name="Deng Y."/>
            <person name="Parks D.H."/>
            <person name="Jiang X."/>
            <person name="Yin X."/>
            <person name="Woodcroft B.J."/>
            <person name="Tyson G.W."/>
            <person name="Hugenholtz P."/>
            <person name="Polz M.F."/>
            <person name="Zhang T."/>
        </authorList>
    </citation>
    <scope>NUCLEOTIDE SEQUENCE</scope>
    <source>
        <strain evidence="7">HKST-UBA01</strain>
    </source>
</reference>
<feature type="domain" description="HTH gntR-type" evidence="6">
    <location>
        <begin position="12"/>
        <end position="80"/>
    </location>
</feature>
<dbReference type="InterPro" id="IPR015422">
    <property type="entry name" value="PyrdxlP-dep_Trfase_small"/>
</dbReference>
<dbReference type="PROSITE" id="PS50949">
    <property type="entry name" value="HTH_GNTR"/>
    <property type="match status" value="1"/>
</dbReference>
<dbReference type="InterPro" id="IPR036388">
    <property type="entry name" value="WH-like_DNA-bd_sf"/>
</dbReference>
<evidence type="ECO:0000256" key="2">
    <source>
        <dbReference type="ARBA" id="ARBA00022898"/>
    </source>
</evidence>
<comment type="similarity">
    <text evidence="1">In the C-terminal section; belongs to the class-I pyridoxal-phosphate-dependent aminotransferase family.</text>
</comment>
<keyword evidence="7" id="KW-0032">Aminotransferase</keyword>
<reference evidence="7" key="1">
    <citation type="submission" date="2020-04" db="EMBL/GenBank/DDBJ databases">
        <authorList>
            <person name="Zhang T."/>
        </authorList>
    </citation>
    <scope>NUCLEOTIDE SEQUENCE</scope>
    <source>
        <strain evidence="7">HKST-UBA01</strain>
    </source>
</reference>
<keyword evidence="7" id="KW-0808">Transferase</keyword>
<keyword evidence="2" id="KW-0663">Pyridoxal phosphate</keyword>
<dbReference type="Proteomes" id="UP000697710">
    <property type="component" value="Unassembled WGS sequence"/>
</dbReference>
<organism evidence="7 8">
    <name type="scientific">Eiseniibacteriota bacterium</name>
    <dbReference type="NCBI Taxonomy" id="2212470"/>
    <lineage>
        <taxon>Bacteria</taxon>
        <taxon>Candidatus Eiseniibacteriota</taxon>
    </lineage>
</organism>
<evidence type="ECO:0000256" key="1">
    <source>
        <dbReference type="ARBA" id="ARBA00005384"/>
    </source>
</evidence>
<evidence type="ECO:0000313" key="8">
    <source>
        <dbReference type="Proteomes" id="UP000697710"/>
    </source>
</evidence>
<evidence type="ECO:0000256" key="4">
    <source>
        <dbReference type="ARBA" id="ARBA00023125"/>
    </source>
</evidence>
<dbReference type="PANTHER" id="PTHR46577:SF2">
    <property type="entry name" value="TRANSCRIPTIONAL REGULATORY PROTEIN"/>
    <property type="match status" value="1"/>
</dbReference>
<dbReference type="CDD" id="cd00609">
    <property type="entry name" value="AAT_like"/>
    <property type="match status" value="1"/>
</dbReference>
<dbReference type="AlphaFoldDB" id="A0A956LVL5"/>
<dbReference type="InterPro" id="IPR051446">
    <property type="entry name" value="HTH_trans_reg/aminotransferase"/>
</dbReference>
<dbReference type="GO" id="GO:0008483">
    <property type="term" value="F:transaminase activity"/>
    <property type="evidence" value="ECO:0007669"/>
    <property type="project" value="UniProtKB-KW"/>
</dbReference>
<dbReference type="PANTHER" id="PTHR46577">
    <property type="entry name" value="HTH-TYPE TRANSCRIPTIONAL REGULATORY PROTEIN GABR"/>
    <property type="match status" value="1"/>
</dbReference>
<dbReference type="Gene3D" id="3.90.1150.10">
    <property type="entry name" value="Aspartate Aminotransferase, domain 1"/>
    <property type="match status" value="1"/>
</dbReference>
<dbReference type="Gene3D" id="1.10.10.10">
    <property type="entry name" value="Winged helix-like DNA-binding domain superfamily/Winged helix DNA-binding domain"/>
    <property type="match status" value="1"/>
</dbReference>
<dbReference type="InterPro" id="IPR000524">
    <property type="entry name" value="Tscrpt_reg_HTH_GntR"/>
</dbReference>
<keyword evidence="4" id="KW-0238">DNA-binding</keyword>
<proteinExistence type="inferred from homology"/>
<protein>
    <submittedName>
        <fullName evidence="7">PLP-dependent aminotransferase family protein</fullName>
    </submittedName>
</protein>
<dbReference type="InterPro" id="IPR015421">
    <property type="entry name" value="PyrdxlP-dep_Trfase_major"/>
</dbReference>
<comment type="caution">
    <text evidence="7">The sequence shown here is derived from an EMBL/GenBank/DDBJ whole genome shotgun (WGS) entry which is preliminary data.</text>
</comment>
<evidence type="ECO:0000313" key="7">
    <source>
        <dbReference type="EMBL" id="MCA9726274.1"/>
    </source>
</evidence>
<dbReference type="EMBL" id="JAGQHR010000015">
    <property type="protein sequence ID" value="MCA9726274.1"/>
    <property type="molecule type" value="Genomic_DNA"/>
</dbReference>
<evidence type="ECO:0000256" key="5">
    <source>
        <dbReference type="ARBA" id="ARBA00023163"/>
    </source>
</evidence>
<dbReference type="Gene3D" id="3.40.640.10">
    <property type="entry name" value="Type I PLP-dependent aspartate aminotransferase-like (Major domain)"/>
    <property type="match status" value="1"/>
</dbReference>
<keyword evidence="5" id="KW-0804">Transcription</keyword>
<evidence type="ECO:0000256" key="3">
    <source>
        <dbReference type="ARBA" id="ARBA00023015"/>
    </source>
</evidence>
<keyword evidence="3" id="KW-0805">Transcription regulation</keyword>
<dbReference type="GO" id="GO:0030170">
    <property type="term" value="F:pyridoxal phosphate binding"/>
    <property type="evidence" value="ECO:0007669"/>
    <property type="project" value="InterPro"/>
</dbReference>
<name>A0A956LVL5_UNCEI</name>
<dbReference type="SUPFAM" id="SSF46785">
    <property type="entry name" value="Winged helix' DNA-binding domain"/>
    <property type="match status" value="1"/>
</dbReference>
<dbReference type="CDD" id="cd07377">
    <property type="entry name" value="WHTH_GntR"/>
    <property type="match status" value="1"/>
</dbReference>
<dbReference type="InterPro" id="IPR036390">
    <property type="entry name" value="WH_DNA-bd_sf"/>
</dbReference>
<evidence type="ECO:0000259" key="6">
    <source>
        <dbReference type="PROSITE" id="PS50949"/>
    </source>
</evidence>
<dbReference type="InterPro" id="IPR004839">
    <property type="entry name" value="Aminotransferase_I/II_large"/>
</dbReference>
<dbReference type="SUPFAM" id="SSF53383">
    <property type="entry name" value="PLP-dependent transferases"/>
    <property type="match status" value="1"/>
</dbReference>
<accession>A0A956LVL5</accession>
<dbReference type="InterPro" id="IPR015424">
    <property type="entry name" value="PyrdxlP-dep_Trfase"/>
</dbReference>
<sequence length="482" mass="52827">MSLQMTSDPSKPTLYQQVAGRIRSLIDGGTLRPGDRVPSVRRLSSQMSISISTVLEAYRVLEDERYIEARPQSGYYVRTPATIPPVPTKTRSDRVPLEPGADDLVVRVISDSQKPGIVPLGAAIPSAEYFPTVRLNRILARVVRDDPGTSQSYDSIAGHQGLRVQIARRLVEAGLSVTPDDIITSAGAQEAVLLCLRAVTKPGDTVAVETPTYFGLLEAIRSLHLRVLEIGTDADEGVCLEDLSEAIVRKRVAACVFVPNFGNPLGHKMPDDRKAELVSLLARHDVPLIEDDIYADLAFEGDRPVAAKSFDRADNVLLCSSFSKTLAPGYRVGWVVPGKYRPLVERLKFSTSVATATPTQMAVASYLESGGFDRHLRRLRRLYRDQVARVACTVGETFPEGTRVSRPLGGHILWVEMPQEIDSLEVYGRALEEGISVAPGPLFSAADKYRNFLRLNCALPWSDETEDAIARLGRLVSAIALR</sequence>
<dbReference type="Pfam" id="PF00392">
    <property type="entry name" value="GntR"/>
    <property type="match status" value="1"/>
</dbReference>
<dbReference type="SMART" id="SM00345">
    <property type="entry name" value="HTH_GNTR"/>
    <property type="match status" value="1"/>
</dbReference>
<gene>
    <name evidence="7" type="ORF">KC729_01225</name>
</gene>
<dbReference type="Pfam" id="PF00155">
    <property type="entry name" value="Aminotran_1_2"/>
    <property type="match status" value="1"/>
</dbReference>
<dbReference type="GO" id="GO:0003700">
    <property type="term" value="F:DNA-binding transcription factor activity"/>
    <property type="evidence" value="ECO:0007669"/>
    <property type="project" value="InterPro"/>
</dbReference>
<dbReference type="GO" id="GO:0003677">
    <property type="term" value="F:DNA binding"/>
    <property type="evidence" value="ECO:0007669"/>
    <property type="project" value="UniProtKB-KW"/>
</dbReference>